<evidence type="ECO:0000256" key="1">
    <source>
        <dbReference type="ARBA" id="ARBA00022529"/>
    </source>
</evidence>
<dbReference type="PANTHER" id="PTHR37406">
    <property type="entry name" value="T4-TYPE LYSOZYME 1-RELATED"/>
    <property type="match status" value="1"/>
</dbReference>
<dbReference type="Proteomes" id="UP000305874">
    <property type="component" value="Unassembled WGS sequence"/>
</dbReference>
<dbReference type="RefSeq" id="WP_138548174.1">
    <property type="nucleotide sequence ID" value="NZ_PNCG01000010.1"/>
</dbReference>
<keyword evidence="1" id="KW-0929">Antimicrobial</keyword>
<accession>A0A5S3Z4Z5</accession>
<dbReference type="InterPro" id="IPR052619">
    <property type="entry name" value="Phage_lysozyme-like"/>
</dbReference>
<reference evidence="3 4" key="1">
    <citation type="submission" date="2017-12" db="EMBL/GenBank/DDBJ databases">
        <authorList>
            <person name="Paulsen S."/>
            <person name="Gram L.K."/>
        </authorList>
    </citation>
    <scope>NUCLEOTIDE SEQUENCE [LARGE SCALE GENOMIC DNA]</scope>
    <source>
        <strain evidence="3 4">S2897</strain>
    </source>
</reference>
<organism evidence="3 4">
    <name type="scientific">Pseudoalteromonas ruthenica</name>
    <dbReference type="NCBI Taxonomy" id="151081"/>
    <lineage>
        <taxon>Bacteria</taxon>
        <taxon>Pseudomonadati</taxon>
        <taxon>Pseudomonadota</taxon>
        <taxon>Gammaproteobacteria</taxon>
        <taxon>Alteromonadales</taxon>
        <taxon>Pseudoalteromonadaceae</taxon>
        <taxon>Pseudoalteromonas</taxon>
    </lineage>
</organism>
<dbReference type="GO" id="GO:0003796">
    <property type="term" value="F:lysozyme activity"/>
    <property type="evidence" value="ECO:0007669"/>
    <property type="project" value="InterPro"/>
</dbReference>
<dbReference type="EMBL" id="PNCG01000010">
    <property type="protein sequence ID" value="TMP86910.1"/>
    <property type="molecule type" value="Genomic_DNA"/>
</dbReference>
<dbReference type="SUPFAM" id="SSF53955">
    <property type="entry name" value="Lysozyme-like"/>
    <property type="match status" value="1"/>
</dbReference>
<evidence type="ECO:0008006" key="5">
    <source>
        <dbReference type="Google" id="ProtNLM"/>
    </source>
</evidence>
<dbReference type="GO" id="GO:0042742">
    <property type="term" value="P:defense response to bacterium"/>
    <property type="evidence" value="ECO:0007669"/>
    <property type="project" value="UniProtKB-KW"/>
</dbReference>
<dbReference type="AlphaFoldDB" id="A0A5S3Z4Z5"/>
<comment type="caution">
    <text evidence="3">The sequence shown here is derived from an EMBL/GenBank/DDBJ whole genome shotgun (WGS) entry which is preliminary data.</text>
</comment>
<keyword evidence="2" id="KW-0081">Bacteriolytic enzyme</keyword>
<reference evidence="4" key="2">
    <citation type="submission" date="2019-06" db="EMBL/GenBank/DDBJ databases">
        <title>Co-occurence of chitin degradation, pigmentation and bioactivity in marine Pseudoalteromonas.</title>
        <authorList>
            <person name="Sonnenschein E.C."/>
            <person name="Bech P.K."/>
        </authorList>
    </citation>
    <scope>NUCLEOTIDE SEQUENCE [LARGE SCALE GENOMIC DNA]</scope>
    <source>
        <strain evidence="4">S2897</strain>
    </source>
</reference>
<evidence type="ECO:0000313" key="3">
    <source>
        <dbReference type="EMBL" id="TMP86910.1"/>
    </source>
</evidence>
<protein>
    <recommendedName>
        <fullName evidence="5">Lysozyme</fullName>
    </recommendedName>
</protein>
<gene>
    <name evidence="3" type="ORF">CWC05_10555</name>
</gene>
<proteinExistence type="predicted"/>
<evidence type="ECO:0000256" key="2">
    <source>
        <dbReference type="ARBA" id="ARBA00022638"/>
    </source>
</evidence>
<dbReference type="PANTHER" id="PTHR37406:SF1">
    <property type="entry name" value="T4-TYPE LYSOZYME 1-RELATED"/>
    <property type="match status" value="1"/>
</dbReference>
<dbReference type="InterPro" id="IPR023346">
    <property type="entry name" value="Lysozyme-like_dom_sf"/>
</dbReference>
<name>A0A5S3Z4Z5_9GAMM</name>
<sequence>MTTMRISQSVGINGVNNPNDIKAVQQALNALLRLIAPTQRLVVDGRLGSRPEQSKTVAAIKLFQQKVVGMVRPDGKVDVNGRTHRKVNEKLSQASASAQTPVSGALKVSLYRNIERYEGRVEHMYLDTKGFATVGVGHLLSNVDEAKKLPFIVNATGQPATAAQIEEEFSRLKKMPYGKDYPASIYKSATKLHLSEQTMDAQIEKHIRQFESELKRIYGADKFAAFPDNVKLALFDMIFNLGMTKLKNTFPNFNRYINAGDYKNAALESSRKDISEERNMYVRNLLANS</sequence>
<dbReference type="GO" id="GO:0031640">
    <property type="term" value="P:killing of cells of another organism"/>
    <property type="evidence" value="ECO:0007669"/>
    <property type="project" value="UniProtKB-KW"/>
</dbReference>
<evidence type="ECO:0000313" key="4">
    <source>
        <dbReference type="Proteomes" id="UP000305874"/>
    </source>
</evidence>
<dbReference type="InterPro" id="IPR023347">
    <property type="entry name" value="Lysozyme_dom_sf"/>
</dbReference>
<dbReference type="Gene3D" id="1.10.530.40">
    <property type="match status" value="1"/>
</dbReference>